<proteinExistence type="predicted"/>
<accession>A0ABD6ELY4</accession>
<evidence type="ECO:0000259" key="1">
    <source>
        <dbReference type="PROSITE" id="PS00028"/>
    </source>
</evidence>
<feature type="domain" description="C2H2-type" evidence="1">
    <location>
        <begin position="153"/>
        <end position="176"/>
    </location>
</feature>
<evidence type="ECO:0000313" key="2">
    <source>
        <dbReference type="EMBL" id="MFH4980978.1"/>
    </source>
</evidence>
<name>A0ABD6ELY4_9BILA</name>
<sequence length="288" mass="32781">MSICIGLGVHSFSFLSQNWMAEEGLPDHDFTASSSSMYSRSPSCDVTSNFDSFSQRGVNTNVLKVSGRQMQSDARNSCSRLMNQRNLRVQNYFPYRSPKNDGDEYVRKLVSSLKGQVDSFIRPKKIAASQQTDAAILSRLYQRDDCDLLSLSCMVPMCGRTFDCIQVLAWHMSYAHQDVSKKDGNNICYLCGYVMSSAKGKNAHLTTKHRLFAERHNIQCLEQRDSISFSEVTADVLRQNCLVDEELVERIQSPPVSYVDLASYHEPPNFYKKRHTDEIERIVVDDLL</sequence>
<dbReference type="InterPro" id="IPR013087">
    <property type="entry name" value="Znf_C2H2_type"/>
</dbReference>
<dbReference type="Proteomes" id="UP001608902">
    <property type="component" value="Unassembled WGS sequence"/>
</dbReference>
<comment type="caution">
    <text evidence="2">The sequence shown here is derived from an EMBL/GenBank/DDBJ whole genome shotgun (WGS) entry which is preliminary data.</text>
</comment>
<dbReference type="AlphaFoldDB" id="A0ABD6ELY4"/>
<gene>
    <name evidence="2" type="ORF">AB6A40_007687</name>
</gene>
<dbReference type="PROSITE" id="PS00028">
    <property type="entry name" value="ZINC_FINGER_C2H2_1"/>
    <property type="match status" value="1"/>
</dbReference>
<dbReference type="SMART" id="SM00355">
    <property type="entry name" value="ZnF_C2H2"/>
    <property type="match status" value="2"/>
</dbReference>
<keyword evidence="3" id="KW-1185">Reference proteome</keyword>
<dbReference type="EMBL" id="JBGFUD010006412">
    <property type="protein sequence ID" value="MFH4980978.1"/>
    <property type="molecule type" value="Genomic_DNA"/>
</dbReference>
<organism evidence="2 3">
    <name type="scientific">Gnathostoma spinigerum</name>
    <dbReference type="NCBI Taxonomy" id="75299"/>
    <lineage>
        <taxon>Eukaryota</taxon>
        <taxon>Metazoa</taxon>
        <taxon>Ecdysozoa</taxon>
        <taxon>Nematoda</taxon>
        <taxon>Chromadorea</taxon>
        <taxon>Rhabditida</taxon>
        <taxon>Spirurina</taxon>
        <taxon>Gnathostomatomorpha</taxon>
        <taxon>Gnathostomatoidea</taxon>
        <taxon>Gnathostomatidae</taxon>
        <taxon>Gnathostoma</taxon>
    </lineage>
</organism>
<protein>
    <recommendedName>
        <fullName evidence="1">C2H2-type domain-containing protein</fullName>
    </recommendedName>
</protein>
<evidence type="ECO:0000313" key="3">
    <source>
        <dbReference type="Proteomes" id="UP001608902"/>
    </source>
</evidence>
<reference evidence="2 3" key="1">
    <citation type="submission" date="2024-08" db="EMBL/GenBank/DDBJ databases">
        <title>Gnathostoma spinigerum genome.</title>
        <authorList>
            <person name="Gonzalez-Bertolin B."/>
            <person name="Monzon S."/>
            <person name="Zaballos A."/>
            <person name="Jimenez P."/>
            <person name="Dekumyoy P."/>
            <person name="Varona S."/>
            <person name="Cuesta I."/>
            <person name="Sumanam S."/>
            <person name="Adisakwattana P."/>
            <person name="Gasser R.B."/>
            <person name="Hernandez-Gonzalez A."/>
            <person name="Young N.D."/>
            <person name="Perteguer M.J."/>
        </authorList>
    </citation>
    <scope>NUCLEOTIDE SEQUENCE [LARGE SCALE GENOMIC DNA]</scope>
    <source>
        <strain evidence="2">AL3</strain>
        <tissue evidence="2">Liver</tissue>
    </source>
</reference>